<evidence type="ECO:0000256" key="4">
    <source>
        <dbReference type="ARBA" id="ARBA00023117"/>
    </source>
</evidence>
<evidence type="ECO:0000313" key="9">
    <source>
        <dbReference type="Proteomes" id="UP000007875"/>
    </source>
</evidence>
<dbReference type="PANTHER" id="PTHR23069">
    <property type="entry name" value="AAA DOMAIN-CONTAINING"/>
    <property type="match status" value="1"/>
</dbReference>
<dbReference type="InterPro" id="IPR003960">
    <property type="entry name" value="ATPase_AAA_CS"/>
</dbReference>
<feature type="compositionally biased region" description="Acidic residues" evidence="6">
    <location>
        <begin position="470"/>
        <end position="483"/>
    </location>
</feature>
<reference evidence="9" key="1">
    <citation type="submission" date="2003-08" db="EMBL/GenBank/DDBJ databases">
        <authorList>
            <person name="Birren B."/>
            <person name="Nusbaum C."/>
            <person name="Abebe A."/>
            <person name="Abouelleil A."/>
            <person name="Adekoya E."/>
            <person name="Ait-zahra M."/>
            <person name="Allen N."/>
            <person name="Allen T."/>
            <person name="An P."/>
            <person name="Anderson M."/>
            <person name="Anderson S."/>
            <person name="Arachchi H."/>
            <person name="Armbruster J."/>
            <person name="Bachantsang P."/>
            <person name="Baldwin J."/>
            <person name="Barry A."/>
            <person name="Bayul T."/>
            <person name="Blitshsteyn B."/>
            <person name="Bloom T."/>
            <person name="Blye J."/>
            <person name="Boguslavskiy L."/>
            <person name="Borowsky M."/>
            <person name="Boukhgalter B."/>
            <person name="Brunache A."/>
            <person name="Butler J."/>
            <person name="Calixte N."/>
            <person name="Calvo S."/>
            <person name="Camarata J."/>
            <person name="Campo K."/>
            <person name="Chang J."/>
            <person name="Cheshatsang Y."/>
            <person name="Citroen M."/>
            <person name="Collymore A."/>
            <person name="Considine T."/>
            <person name="Cook A."/>
            <person name="Cooke P."/>
            <person name="Corum B."/>
            <person name="Cuomo C."/>
            <person name="David R."/>
            <person name="Dawoe T."/>
            <person name="Degray S."/>
            <person name="Dodge S."/>
            <person name="Dooley K."/>
            <person name="Dorje P."/>
            <person name="Dorjee K."/>
            <person name="Dorris L."/>
            <person name="Duffey N."/>
            <person name="Dupes A."/>
            <person name="Elkins T."/>
            <person name="Engels R."/>
            <person name="Erickson J."/>
            <person name="Farina A."/>
            <person name="Faro S."/>
            <person name="Ferreira P."/>
            <person name="Fischer H."/>
            <person name="Fitzgerald M."/>
            <person name="Foley K."/>
            <person name="Gage D."/>
            <person name="Galagan J."/>
            <person name="Gearin G."/>
            <person name="Gnerre S."/>
            <person name="Gnirke A."/>
            <person name="Goyette A."/>
            <person name="Graham J."/>
            <person name="Grandbois E."/>
            <person name="Gyaltsen K."/>
            <person name="Hafez N."/>
            <person name="Hagopian D."/>
            <person name="Hagos B."/>
            <person name="Hall J."/>
            <person name="Hatcher B."/>
            <person name="Heller A."/>
            <person name="Higgins H."/>
            <person name="Honan T."/>
            <person name="Horn A."/>
            <person name="Houde N."/>
            <person name="Hughes L."/>
            <person name="Hulme W."/>
            <person name="Husby E."/>
            <person name="Iliev I."/>
            <person name="Jaffe D."/>
            <person name="Jones C."/>
            <person name="Kamal M."/>
            <person name="Kamat A."/>
            <person name="Kamvysselis M."/>
            <person name="Karlsson E."/>
            <person name="Kells C."/>
            <person name="Kieu A."/>
            <person name="Kisner P."/>
            <person name="Kodira C."/>
            <person name="Kulbokas E."/>
            <person name="Labutti K."/>
            <person name="Lama D."/>
            <person name="Landers T."/>
            <person name="Leger J."/>
            <person name="Levine S."/>
            <person name="Lewis D."/>
            <person name="Lewis T."/>
            <person name="Lindblad-toh K."/>
            <person name="Liu X."/>
            <person name="Lokyitsang T."/>
            <person name="Lokyitsang Y."/>
            <person name="Lucien O."/>
            <person name="Lui A."/>
            <person name="Ma L.J."/>
            <person name="Mabbitt R."/>
            <person name="Macdonald J."/>
            <person name="Maclean C."/>
            <person name="Major J."/>
            <person name="Manning J."/>
            <person name="Marabella R."/>
            <person name="Maru K."/>
            <person name="Matthews C."/>
            <person name="Mauceli E."/>
            <person name="Mccarthy M."/>
            <person name="Mcdonough S."/>
            <person name="Mcghee T."/>
            <person name="Meldrim J."/>
            <person name="Meneus L."/>
            <person name="Mesirov J."/>
            <person name="Mihalev A."/>
            <person name="Mihova T."/>
            <person name="Mikkelsen T."/>
            <person name="Mlenga V."/>
            <person name="Moru K."/>
            <person name="Mozes J."/>
            <person name="Mulrain L."/>
            <person name="Munson G."/>
            <person name="Naylor J."/>
            <person name="Newes C."/>
            <person name="Nguyen C."/>
            <person name="Nguyen N."/>
            <person name="Nguyen T."/>
            <person name="Nicol R."/>
            <person name="Nielsen C."/>
            <person name="Nizzari M."/>
            <person name="Norbu C."/>
            <person name="Norbu N."/>
            <person name="O'donnell P."/>
            <person name="Okoawo O."/>
            <person name="O'leary S."/>
            <person name="Omotosho B."/>
            <person name="O'neill K."/>
            <person name="Osman S."/>
            <person name="Parker S."/>
            <person name="Perrin D."/>
            <person name="Phunkhang P."/>
            <person name="Piqani B."/>
            <person name="Purcell S."/>
            <person name="Rachupka T."/>
            <person name="Ramasamy U."/>
            <person name="Rameau R."/>
            <person name="Ray V."/>
            <person name="Raymond C."/>
            <person name="Retta R."/>
            <person name="Richardson S."/>
            <person name="Rise C."/>
            <person name="Rodriguez J."/>
            <person name="Rogers J."/>
            <person name="Rogov P."/>
            <person name="Rutman M."/>
            <person name="Schupbach R."/>
            <person name="Seaman C."/>
            <person name="Settipalli S."/>
            <person name="Sharpe T."/>
            <person name="Sheridan J."/>
            <person name="Sherpa N."/>
            <person name="Shi J."/>
            <person name="Smirnov S."/>
            <person name="Smith C."/>
            <person name="Sougnez C."/>
            <person name="Spencer B."/>
            <person name="Stalker J."/>
            <person name="Stange-thomann N."/>
            <person name="Stavropoulos S."/>
            <person name="Stetson K."/>
            <person name="Stone C."/>
            <person name="Stone S."/>
            <person name="Stubbs M."/>
            <person name="Talamas J."/>
            <person name="Tchuinga P."/>
            <person name="Tenzing P."/>
            <person name="Tesfaye S."/>
            <person name="Theodore J."/>
            <person name="Thoulutsang Y."/>
            <person name="Topham K."/>
            <person name="Towey S."/>
            <person name="Tsamla T."/>
            <person name="Tsomo N."/>
            <person name="Vallee D."/>
            <person name="Vassiliev H."/>
            <person name="Venkataraman V."/>
            <person name="Vinson J."/>
            <person name="Vo A."/>
            <person name="Wade C."/>
            <person name="Wang S."/>
            <person name="Wangchuk T."/>
            <person name="Wangdi T."/>
            <person name="Whittaker C."/>
            <person name="Wilkinson J."/>
            <person name="Wu Y."/>
            <person name="Wyman D."/>
            <person name="Yadav S."/>
            <person name="Yang S."/>
            <person name="Yang X."/>
            <person name="Yeager S."/>
            <person name="Yee E."/>
            <person name="Young G."/>
            <person name="Zainoun J."/>
            <person name="Zembeck L."/>
            <person name="Zimmer A."/>
            <person name="Zody M."/>
            <person name="Lander E."/>
        </authorList>
    </citation>
    <scope>NUCLEOTIDE SEQUENCE [LARGE SCALE GENOMIC DNA]</scope>
</reference>
<evidence type="ECO:0000256" key="3">
    <source>
        <dbReference type="ARBA" id="ARBA00022840"/>
    </source>
</evidence>
<keyword evidence="2" id="KW-0547">Nucleotide-binding</keyword>
<dbReference type="Gene3D" id="1.10.8.60">
    <property type="match status" value="1"/>
</dbReference>
<evidence type="ECO:0000259" key="7">
    <source>
        <dbReference type="PROSITE" id="PS50014"/>
    </source>
</evidence>
<name>H2YAJ4_CIOSA</name>
<keyword evidence="9" id="KW-1185">Reference proteome</keyword>
<dbReference type="FunFam" id="3.40.50.300:FF:000061">
    <property type="entry name" value="ATPase family, AAA domain-containing 2"/>
    <property type="match status" value="1"/>
</dbReference>
<feature type="region of interest" description="Disordered" evidence="6">
    <location>
        <begin position="1"/>
        <end position="28"/>
    </location>
</feature>
<sequence>MDEDEEEGEDENGVPYRRYSLRTKRAQPHRLNYELVQHTRRPARTMFDQLPRSPVRRKRVFAVDQNNPTSPYQRRHLRTNSQVHASSSGSTSQSDDEKKFDRRKSRSMAKARNKCLPMNLSASELATHGFARERVKIGSSLADVDPMTLDKSVKFSSIGGHKHHIRSLKEMVVFPLIYPEIFTRFNIAPPRGCLFHGPPGTGKTLMARALVNECSTDSRKVAFFMRKGADCLSKWVGESERQLRLLFDQAYQMRPSIIFFDEIDGLAPVRSSRQDQIHSSIVSTLLALMDGLDSRGEIVVIGATNRIDSIDPALRRPGRFDREFLFPLPDKKSRHEILKIHTAKWEPPLPQPFVENLAEKTVGYCGADLKALCTEATLHALRKSFPQIYATNDKLKLDVNQISIGPNNFYQAMKSIVPTAQRSHPTPAYPLSPSMVPLLQATLIRSIAQLARVFPITLSTFLGEIPNPDENADSDSDDDDEADSLQNATSLPPNGLSTLTSNAQSYRESVIHRPRLMICGADKAGHTTHLAPAILHDIEGLPLHLINIASLFSISACTPEESCSQVFREAIRTAPCIIYLPDITTWWNCASDTLRYTFQSHLQSVPTSSPVLVIATSNEPHMLLPHPLSTIFNPQYDEVFNVSKPTTEERTLFFAPIFNKFAVKPPVQKDLHKKLLPSLERAPPPPVVELTKAELKNLELSEESTMRSLRLFLRDVLTRLAQDRRFKVFLKPVDLEEVEDYADVIENPMDISTMMNRIDQHKYQNVASFLSDINLICSNALEYNPDFYKSLRHRACLLKDMAHAIVEEDLDPNFERKCNEVIDAQQRRKANPSKFAPSYYNVLPKNKKTPTQQLEEDEELSEDEPPLVCNVEGVEDAGLDHEQEVESDQEDRNEMKVRTRSMGSQPPDKPIVVDPYKLKRLLEYTVQVTSKLMVADLERLYSILSRSIYRHRHDYDKTQLTQ</sequence>
<keyword evidence="3" id="KW-0067">ATP-binding</keyword>
<dbReference type="SMART" id="SM00382">
    <property type="entry name" value="AAA"/>
    <property type="match status" value="1"/>
</dbReference>
<dbReference type="Gene3D" id="1.20.920.10">
    <property type="entry name" value="Bromodomain-like"/>
    <property type="match status" value="1"/>
</dbReference>
<dbReference type="GO" id="GO:0006334">
    <property type="term" value="P:nucleosome assembly"/>
    <property type="evidence" value="ECO:0007669"/>
    <property type="project" value="TreeGrafter"/>
</dbReference>
<dbReference type="PROSITE" id="PS50014">
    <property type="entry name" value="BROMODOMAIN_2"/>
    <property type="match status" value="1"/>
</dbReference>
<feature type="domain" description="Bromo" evidence="7">
    <location>
        <begin position="721"/>
        <end position="784"/>
    </location>
</feature>
<proteinExistence type="inferred from homology"/>
<evidence type="ECO:0000256" key="2">
    <source>
        <dbReference type="ARBA" id="ARBA00022741"/>
    </source>
</evidence>
<dbReference type="PROSITE" id="PS00674">
    <property type="entry name" value="AAA"/>
    <property type="match status" value="1"/>
</dbReference>
<protein>
    <recommendedName>
        <fullName evidence="7">Bromo domain-containing protein</fullName>
    </recommendedName>
</protein>
<dbReference type="InterPro" id="IPR003959">
    <property type="entry name" value="ATPase_AAA_core"/>
</dbReference>
<dbReference type="SUPFAM" id="SSF52540">
    <property type="entry name" value="P-loop containing nucleoside triphosphate hydrolases"/>
    <property type="match status" value="2"/>
</dbReference>
<dbReference type="Pfam" id="PF17862">
    <property type="entry name" value="AAA_lid_3"/>
    <property type="match status" value="1"/>
</dbReference>
<organism evidence="8 9">
    <name type="scientific">Ciona savignyi</name>
    <name type="common">Pacific transparent sea squirt</name>
    <dbReference type="NCBI Taxonomy" id="51511"/>
    <lineage>
        <taxon>Eukaryota</taxon>
        <taxon>Metazoa</taxon>
        <taxon>Chordata</taxon>
        <taxon>Tunicata</taxon>
        <taxon>Ascidiacea</taxon>
        <taxon>Phlebobranchia</taxon>
        <taxon>Cionidae</taxon>
        <taxon>Ciona</taxon>
    </lineage>
</organism>
<dbReference type="InterPro" id="IPR036427">
    <property type="entry name" value="Bromodomain-like_sf"/>
</dbReference>
<dbReference type="Ensembl" id="ENSCSAVT00000002380.1">
    <property type="protein sequence ID" value="ENSCSAVP00000002342.1"/>
    <property type="gene ID" value="ENSCSAVG00000001373.1"/>
</dbReference>
<dbReference type="InterPro" id="IPR003593">
    <property type="entry name" value="AAA+_ATPase"/>
</dbReference>
<feature type="region of interest" description="Disordered" evidence="6">
    <location>
        <begin position="465"/>
        <end position="498"/>
    </location>
</feature>
<dbReference type="eggNOG" id="KOG0732">
    <property type="taxonomic scope" value="Eukaryota"/>
</dbReference>
<feature type="compositionally biased region" description="Basic and acidic residues" evidence="6">
    <location>
        <begin position="879"/>
        <end position="897"/>
    </location>
</feature>
<feature type="compositionally biased region" description="Polar residues" evidence="6">
    <location>
        <begin position="484"/>
        <end position="498"/>
    </location>
</feature>
<reference evidence="8" key="2">
    <citation type="submission" date="2025-08" db="UniProtKB">
        <authorList>
            <consortium name="Ensembl"/>
        </authorList>
    </citation>
    <scope>IDENTIFICATION</scope>
</reference>
<evidence type="ECO:0000256" key="6">
    <source>
        <dbReference type="SAM" id="MobiDB-lite"/>
    </source>
</evidence>
<dbReference type="GO" id="GO:0042393">
    <property type="term" value="F:histone binding"/>
    <property type="evidence" value="ECO:0007669"/>
    <property type="project" value="TreeGrafter"/>
</dbReference>
<dbReference type="Pfam" id="PF00439">
    <property type="entry name" value="Bromodomain"/>
    <property type="match status" value="1"/>
</dbReference>
<evidence type="ECO:0000256" key="5">
    <source>
        <dbReference type="PROSITE-ProRule" id="PRU00035"/>
    </source>
</evidence>
<dbReference type="SUPFAM" id="SSF47370">
    <property type="entry name" value="Bromodomain"/>
    <property type="match status" value="1"/>
</dbReference>
<keyword evidence="4 5" id="KW-0103">Bromodomain</keyword>
<accession>H2YAJ4</accession>
<dbReference type="GO" id="GO:0016887">
    <property type="term" value="F:ATP hydrolysis activity"/>
    <property type="evidence" value="ECO:0007669"/>
    <property type="project" value="InterPro"/>
</dbReference>
<dbReference type="InterPro" id="IPR001487">
    <property type="entry name" value="Bromodomain"/>
</dbReference>
<feature type="region of interest" description="Disordered" evidence="6">
    <location>
        <begin position="879"/>
        <end position="911"/>
    </location>
</feature>
<dbReference type="InParanoid" id="H2YAJ4"/>
<dbReference type="SMART" id="SM00297">
    <property type="entry name" value="BROMO"/>
    <property type="match status" value="1"/>
</dbReference>
<feature type="compositionally biased region" description="Basic residues" evidence="6">
    <location>
        <begin position="101"/>
        <end position="113"/>
    </location>
</feature>
<reference evidence="8" key="3">
    <citation type="submission" date="2025-09" db="UniProtKB">
        <authorList>
            <consortium name="Ensembl"/>
        </authorList>
    </citation>
    <scope>IDENTIFICATION</scope>
</reference>
<dbReference type="OMA" id="LQINMDS"/>
<dbReference type="GO" id="GO:0005524">
    <property type="term" value="F:ATP binding"/>
    <property type="evidence" value="ECO:0007669"/>
    <property type="project" value="UniProtKB-KW"/>
</dbReference>
<dbReference type="GO" id="GO:0045815">
    <property type="term" value="P:transcription initiation-coupled chromatin remodeling"/>
    <property type="evidence" value="ECO:0007669"/>
    <property type="project" value="TreeGrafter"/>
</dbReference>
<dbReference type="InterPro" id="IPR027417">
    <property type="entry name" value="P-loop_NTPase"/>
</dbReference>
<feature type="compositionally biased region" description="Low complexity" evidence="6">
    <location>
        <begin position="81"/>
        <end position="93"/>
    </location>
</feature>
<evidence type="ECO:0000256" key="1">
    <source>
        <dbReference type="ARBA" id="ARBA00006914"/>
    </source>
</evidence>
<feature type="compositionally biased region" description="Basic residues" evidence="6">
    <location>
        <begin position="19"/>
        <end position="28"/>
    </location>
</feature>
<dbReference type="Pfam" id="PF00004">
    <property type="entry name" value="AAA"/>
    <property type="match status" value="1"/>
</dbReference>
<dbReference type="PANTHER" id="PTHR23069:SF0">
    <property type="entry name" value="TAT-BINDING HOMOLOG 7"/>
    <property type="match status" value="1"/>
</dbReference>
<dbReference type="GO" id="GO:0003682">
    <property type="term" value="F:chromatin binding"/>
    <property type="evidence" value="ECO:0007669"/>
    <property type="project" value="TreeGrafter"/>
</dbReference>
<dbReference type="GO" id="GO:0006337">
    <property type="term" value="P:nucleosome disassembly"/>
    <property type="evidence" value="ECO:0007669"/>
    <property type="project" value="TreeGrafter"/>
</dbReference>
<comment type="similarity">
    <text evidence="1">Belongs to the AAA ATPase family.</text>
</comment>
<feature type="region of interest" description="Disordered" evidence="6">
    <location>
        <begin position="49"/>
        <end position="113"/>
    </location>
</feature>
<feature type="region of interest" description="Disordered" evidence="6">
    <location>
        <begin position="839"/>
        <end position="864"/>
    </location>
</feature>
<dbReference type="PRINTS" id="PR00503">
    <property type="entry name" value="BROMODOMAIN"/>
</dbReference>
<feature type="compositionally biased region" description="Acidic residues" evidence="6">
    <location>
        <begin position="854"/>
        <end position="864"/>
    </location>
</feature>
<dbReference type="InterPro" id="IPR041569">
    <property type="entry name" value="AAA_lid_3"/>
</dbReference>
<dbReference type="GeneTree" id="ENSGT00550000074694"/>
<dbReference type="HOGENOM" id="CLU_001448_3_1_1"/>
<dbReference type="AlphaFoldDB" id="H2YAJ4"/>
<dbReference type="FunFam" id="1.10.8.60:FF:000016">
    <property type="entry name" value="ATPase family AAA domain-containing protein 2B"/>
    <property type="match status" value="1"/>
</dbReference>
<feature type="compositionally biased region" description="Acidic residues" evidence="6">
    <location>
        <begin position="1"/>
        <end position="12"/>
    </location>
</feature>
<dbReference type="Gene3D" id="3.40.50.300">
    <property type="entry name" value="P-loop containing nucleotide triphosphate hydrolases"/>
    <property type="match status" value="2"/>
</dbReference>
<dbReference type="STRING" id="51511.ENSCSAVP00000002342"/>
<evidence type="ECO:0000313" key="8">
    <source>
        <dbReference type="Ensembl" id="ENSCSAVP00000002342.1"/>
    </source>
</evidence>
<dbReference type="CDD" id="cd05528">
    <property type="entry name" value="Bromo_AAA"/>
    <property type="match status" value="1"/>
</dbReference>
<dbReference type="Proteomes" id="UP000007875">
    <property type="component" value="Unassembled WGS sequence"/>
</dbReference>
<dbReference type="InterPro" id="IPR045199">
    <property type="entry name" value="ATAD2-like"/>
</dbReference>
<dbReference type="GO" id="GO:0005634">
    <property type="term" value="C:nucleus"/>
    <property type="evidence" value="ECO:0007669"/>
    <property type="project" value="TreeGrafter"/>
</dbReference>